<dbReference type="InterPro" id="IPR029787">
    <property type="entry name" value="Nucleotide_cyclase"/>
</dbReference>
<dbReference type="PANTHER" id="PTHR45138">
    <property type="entry name" value="REGULATORY COMPONENTS OF SENSORY TRANSDUCTION SYSTEM"/>
    <property type="match status" value="1"/>
</dbReference>
<dbReference type="Gene3D" id="3.30.450.40">
    <property type="match status" value="1"/>
</dbReference>
<dbReference type="Pfam" id="PF13185">
    <property type="entry name" value="GAF_2"/>
    <property type="match status" value="1"/>
</dbReference>
<evidence type="ECO:0000259" key="1">
    <source>
        <dbReference type="PROSITE" id="PS50887"/>
    </source>
</evidence>
<dbReference type="EMBL" id="JABFRW010000186">
    <property type="protein sequence ID" value="NOT35301.1"/>
    <property type="molecule type" value="Genomic_DNA"/>
</dbReference>
<evidence type="ECO:0000313" key="3">
    <source>
        <dbReference type="Proteomes" id="UP000580839"/>
    </source>
</evidence>
<dbReference type="SUPFAM" id="SSF55781">
    <property type="entry name" value="GAF domain-like"/>
    <property type="match status" value="1"/>
</dbReference>
<comment type="caution">
    <text evidence="2">The sequence shown here is derived from an EMBL/GenBank/DDBJ whole genome shotgun (WGS) entry which is preliminary data.</text>
</comment>
<name>A0A849SLJ2_UNCEI</name>
<dbReference type="Proteomes" id="UP000580839">
    <property type="component" value="Unassembled WGS sequence"/>
</dbReference>
<dbReference type="NCBIfam" id="TIGR00254">
    <property type="entry name" value="GGDEF"/>
    <property type="match status" value="1"/>
</dbReference>
<gene>
    <name evidence="2" type="ORF">HOP12_14250</name>
</gene>
<dbReference type="Pfam" id="PF00990">
    <property type="entry name" value="GGDEF"/>
    <property type="match status" value="1"/>
</dbReference>
<dbReference type="PANTHER" id="PTHR45138:SF9">
    <property type="entry name" value="DIGUANYLATE CYCLASE DGCM-RELATED"/>
    <property type="match status" value="1"/>
</dbReference>
<proteinExistence type="predicted"/>
<dbReference type="FunFam" id="3.30.70.270:FF:000001">
    <property type="entry name" value="Diguanylate cyclase domain protein"/>
    <property type="match status" value="1"/>
</dbReference>
<dbReference type="AlphaFoldDB" id="A0A849SLJ2"/>
<dbReference type="InterPro" id="IPR029016">
    <property type="entry name" value="GAF-like_dom_sf"/>
</dbReference>
<dbReference type="SMART" id="SM00065">
    <property type="entry name" value="GAF"/>
    <property type="match status" value="1"/>
</dbReference>
<dbReference type="PROSITE" id="PS50887">
    <property type="entry name" value="GGDEF"/>
    <property type="match status" value="1"/>
</dbReference>
<dbReference type="InterPro" id="IPR000160">
    <property type="entry name" value="GGDEF_dom"/>
</dbReference>
<organism evidence="2 3">
    <name type="scientific">Eiseniibacteriota bacterium</name>
    <dbReference type="NCBI Taxonomy" id="2212470"/>
    <lineage>
        <taxon>Bacteria</taxon>
        <taxon>Candidatus Eiseniibacteriota</taxon>
    </lineage>
</organism>
<dbReference type="SUPFAM" id="SSF55073">
    <property type="entry name" value="Nucleotide cyclase"/>
    <property type="match status" value="1"/>
</dbReference>
<protein>
    <submittedName>
        <fullName evidence="2">Sensor domain-containing diguanylate cyclase</fullName>
    </submittedName>
</protein>
<dbReference type="Gene3D" id="3.30.70.270">
    <property type="match status" value="1"/>
</dbReference>
<accession>A0A849SLJ2</accession>
<reference evidence="2 3" key="1">
    <citation type="submission" date="2020-04" db="EMBL/GenBank/DDBJ databases">
        <title>Metagenomic profiling of ammonia- and methane-oxidizing microorganisms in a Dutch drinking water treatment plant.</title>
        <authorList>
            <person name="Poghosyan L."/>
            <person name="Leucker S."/>
        </authorList>
    </citation>
    <scope>NUCLEOTIDE SEQUENCE [LARGE SCALE GENOMIC DNA]</scope>
    <source>
        <strain evidence="2">S-RSF-IL-03</strain>
    </source>
</reference>
<dbReference type="InterPro" id="IPR043128">
    <property type="entry name" value="Rev_trsase/Diguanyl_cyclase"/>
</dbReference>
<dbReference type="InterPro" id="IPR050469">
    <property type="entry name" value="Diguanylate_Cyclase"/>
</dbReference>
<dbReference type="SMART" id="SM00267">
    <property type="entry name" value="GGDEF"/>
    <property type="match status" value="1"/>
</dbReference>
<dbReference type="GO" id="GO:1902201">
    <property type="term" value="P:negative regulation of bacterial-type flagellum-dependent cell motility"/>
    <property type="evidence" value="ECO:0007669"/>
    <property type="project" value="TreeGrafter"/>
</dbReference>
<feature type="domain" description="GGDEF" evidence="1">
    <location>
        <begin position="203"/>
        <end position="335"/>
    </location>
</feature>
<evidence type="ECO:0000313" key="2">
    <source>
        <dbReference type="EMBL" id="NOT35301.1"/>
    </source>
</evidence>
<sequence>MSLPSRERMLDSLLELCRRHSGRTREEAIALCLRTAIQVSGAHSAFLVVPENRRYERFVLKRGEVTPVSSGAVLADSALAHALHRDGVPIAVANLAADPRISPDERGEDLEPGPGVCVPLRVRERDRGYLAVVRDADAPGFEDEDVRVLVMLTAWLMLALENLRLTLSVKTLAVTDDLTRVYNYRFLKSALKREVKRAARYSQELSVIMLDVDNLKSYNDRHGHLRGSYLLREMAGLLAEKVRSWDLVAKYGGDEFTIILPQTPIDGAITAAERLRAAIADHAFPLAAQGQITISGGVATFPADGDTPSALIRSADHALYAAKKLGRNCVMTFRSEAA</sequence>
<dbReference type="GO" id="GO:0052621">
    <property type="term" value="F:diguanylate cyclase activity"/>
    <property type="evidence" value="ECO:0007669"/>
    <property type="project" value="TreeGrafter"/>
</dbReference>
<dbReference type="GO" id="GO:0005886">
    <property type="term" value="C:plasma membrane"/>
    <property type="evidence" value="ECO:0007669"/>
    <property type="project" value="TreeGrafter"/>
</dbReference>
<dbReference type="CDD" id="cd01949">
    <property type="entry name" value="GGDEF"/>
    <property type="match status" value="1"/>
</dbReference>
<dbReference type="GO" id="GO:0043709">
    <property type="term" value="P:cell adhesion involved in single-species biofilm formation"/>
    <property type="evidence" value="ECO:0007669"/>
    <property type="project" value="TreeGrafter"/>
</dbReference>
<dbReference type="InterPro" id="IPR003018">
    <property type="entry name" value="GAF"/>
</dbReference>